<evidence type="ECO:0000256" key="2">
    <source>
        <dbReference type="ARBA" id="ARBA00022490"/>
    </source>
</evidence>
<evidence type="ECO:0000256" key="6">
    <source>
        <dbReference type="ARBA" id="ARBA00022884"/>
    </source>
</evidence>
<keyword evidence="3 11" id="KW-0436">Ligase</keyword>
<comment type="subunit">
    <text evidence="11">Homodimer.</text>
</comment>
<dbReference type="PROSITE" id="PS50889">
    <property type="entry name" value="S4"/>
    <property type="match status" value="1"/>
</dbReference>
<dbReference type="CDD" id="cd00805">
    <property type="entry name" value="TyrRS_core"/>
    <property type="match status" value="1"/>
</dbReference>
<evidence type="ECO:0000256" key="12">
    <source>
        <dbReference type="PROSITE-ProRule" id="PRU00182"/>
    </source>
</evidence>
<evidence type="ECO:0000256" key="7">
    <source>
        <dbReference type="ARBA" id="ARBA00022917"/>
    </source>
</evidence>
<dbReference type="AlphaFoldDB" id="A0A1H3IY10"/>
<reference evidence="14 15" key="1">
    <citation type="submission" date="2016-10" db="EMBL/GenBank/DDBJ databases">
        <authorList>
            <person name="de Groot N.N."/>
        </authorList>
    </citation>
    <scope>NUCLEOTIDE SEQUENCE [LARGE SCALE GENOMIC DNA]</scope>
    <source>
        <strain evidence="14 15">APO</strain>
    </source>
</reference>
<dbReference type="OrthoDB" id="9804243at2"/>
<dbReference type="Gene3D" id="1.10.240.10">
    <property type="entry name" value="Tyrosyl-Transfer RNA Synthetase"/>
    <property type="match status" value="1"/>
</dbReference>
<dbReference type="PANTHER" id="PTHR11766">
    <property type="entry name" value="TYROSYL-TRNA SYNTHETASE"/>
    <property type="match status" value="1"/>
</dbReference>
<dbReference type="InterPro" id="IPR024107">
    <property type="entry name" value="Tyr-tRNA-ligase_bac_1"/>
</dbReference>
<comment type="subcellular location">
    <subcellularLocation>
        <location evidence="1 11">Cytoplasm</location>
    </subcellularLocation>
</comment>
<dbReference type="RefSeq" id="WP_093310325.1">
    <property type="nucleotide sequence ID" value="NZ_FNPV01000001.1"/>
</dbReference>
<evidence type="ECO:0000259" key="13">
    <source>
        <dbReference type="Pfam" id="PF22421"/>
    </source>
</evidence>
<keyword evidence="2 11" id="KW-0963">Cytoplasm</keyword>
<organism evidence="14 15">
    <name type="scientific">Tindallia californiensis</name>
    <dbReference type="NCBI Taxonomy" id="159292"/>
    <lineage>
        <taxon>Bacteria</taxon>
        <taxon>Bacillati</taxon>
        <taxon>Bacillota</taxon>
        <taxon>Clostridia</taxon>
        <taxon>Peptostreptococcales</taxon>
        <taxon>Tindalliaceae</taxon>
        <taxon>Tindallia</taxon>
    </lineage>
</organism>
<feature type="binding site" evidence="11">
    <location>
        <position position="231"/>
    </location>
    <ligand>
        <name>ATP</name>
        <dbReference type="ChEBI" id="CHEBI:30616"/>
    </ligand>
</feature>
<dbReference type="HAMAP" id="MF_02006">
    <property type="entry name" value="Tyr_tRNA_synth_type1"/>
    <property type="match status" value="1"/>
</dbReference>
<feature type="binding site" evidence="11">
    <location>
        <position position="35"/>
    </location>
    <ligand>
        <name>L-tyrosine</name>
        <dbReference type="ChEBI" id="CHEBI:58315"/>
    </ligand>
</feature>
<dbReference type="InterPro" id="IPR054608">
    <property type="entry name" value="SYY-like_C"/>
</dbReference>
<dbReference type="GO" id="GO:0005829">
    <property type="term" value="C:cytosol"/>
    <property type="evidence" value="ECO:0007669"/>
    <property type="project" value="TreeGrafter"/>
</dbReference>
<gene>
    <name evidence="11" type="primary">tyrS</name>
    <name evidence="14" type="ORF">SAMN05192546_101336</name>
</gene>
<dbReference type="FunFam" id="1.10.240.10:FF:000001">
    <property type="entry name" value="Tyrosine--tRNA ligase"/>
    <property type="match status" value="1"/>
</dbReference>
<keyword evidence="8 11" id="KW-0030">Aminoacyl-tRNA synthetase</keyword>
<comment type="similarity">
    <text evidence="10 11">Belongs to the class-I aminoacyl-tRNA synthetase family. TyrS type 1 subfamily.</text>
</comment>
<dbReference type="GO" id="GO:0004831">
    <property type="term" value="F:tyrosine-tRNA ligase activity"/>
    <property type="evidence" value="ECO:0007669"/>
    <property type="project" value="UniProtKB-UniRule"/>
</dbReference>
<feature type="short sequence motif" description="'HIGH' region" evidence="11">
    <location>
        <begin position="40"/>
        <end position="49"/>
    </location>
</feature>
<dbReference type="SUPFAM" id="SSF52374">
    <property type="entry name" value="Nucleotidylyl transferase"/>
    <property type="match status" value="1"/>
</dbReference>
<dbReference type="InterPro" id="IPR002307">
    <property type="entry name" value="Tyr-tRNA-ligase"/>
</dbReference>
<protein>
    <recommendedName>
        <fullName evidence="11">Tyrosine--tRNA ligase</fullName>
        <ecNumber evidence="11">6.1.1.1</ecNumber>
    </recommendedName>
    <alternativeName>
        <fullName evidence="11">Tyrosyl-tRNA synthetase</fullName>
        <shortName evidence="11">TyrRS</shortName>
    </alternativeName>
</protein>
<sequence>MSNVFDVLKERGYIAQVTHEEDLRARMQKDPITFYIGFDATAESLHLGHYVQIMAMMHMQNAGHKPVVLLGGGTTMVGDPSGKTDMRKMLTADQIQHNAQRFKEQFEKFLDFSPGKAVLVDNAEWLMDLNYVDFLRKVGRHFSVNRMLSAECYKARLEQGLTFLEFNYMIMQAYDFLELYRRYDCQLQMGGDDQWSNILAGYELIRKVESSSSYALTFQLLTTSEGIKMGKTESGALWLDPDKTSPYEFYQYLRNVDDRDVEKTLKLLTFLPLDEISQLCKVEGAALNKAKEILAFEATKIVHGEEAAKTAEEAAKNVFSGRFAENVPTTEYEIADFKEGKDILTLLTEAKIVSSRSEGRRLVQQGGITLQDEKITDIDYRITEDSFLEKSLMIKKGKKTYHRILVK</sequence>
<keyword evidence="4 11" id="KW-0547">Nucleotide-binding</keyword>
<feature type="binding site" evidence="11">
    <location>
        <position position="172"/>
    </location>
    <ligand>
        <name>L-tyrosine</name>
        <dbReference type="ChEBI" id="CHEBI:58315"/>
    </ligand>
</feature>
<evidence type="ECO:0000256" key="9">
    <source>
        <dbReference type="ARBA" id="ARBA00048248"/>
    </source>
</evidence>
<comment type="function">
    <text evidence="11">Catalyzes the attachment of tyrosine to tRNA(Tyr) in a two-step reaction: tyrosine is first activated by ATP to form Tyr-AMP and then transferred to the acceptor end of tRNA(Tyr).</text>
</comment>
<evidence type="ECO:0000256" key="11">
    <source>
        <dbReference type="HAMAP-Rule" id="MF_02006"/>
    </source>
</evidence>
<name>A0A1H3IY10_9FIRM</name>
<dbReference type="FunFam" id="3.40.50.620:FF:000008">
    <property type="entry name" value="Tyrosine--tRNA ligase"/>
    <property type="match status" value="1"/>
</dbReference>
<evidence type="ECO:0000313" key="14">
    <source>
        <dbReference type="EMBL" id="SDY32616.1"/>
    </source>
</evidence>
<dbReference type="GO" id="GO:0005524">
    <property type="term" value="F:ATP binding"/>
    <property type="evidence" value="ECO:0007669"/>
    <property type="project" value="UniProtKB-UniRule"/>
</dbReference>
<evidence type="ECO:0000256" key="4">
    <source>
        <dbReference type="ARBA" id="ARBA00022741"/>
    </source>
</evidence>
<proteinExistence type="inferred from homology"/>
<evidence type="ECO:0000256" key="8">
    <source>
        <dbReference type="ARBA" id="ARBA00023146"/>
    </source>
</evidence>
<feature type="binding site" evidence="11">
    <location>
        <position position="168"/>
    </location>
    <ligand>
        <name>L-tyrosine</name>
        <dbReference type="ChEBI" id="CHEBI:58315"/>
    </ligand>
</feature>
<comment type="catalytic activity">
    <reaction evidence="9 11">
        <text>tRNA(Tyr) + L-tyrosine + ATP = L-tyrosyl-tRNA(Tyr) + AMP + diphosphate + H(+)</text>
        <dbReference type="Rhea" id="RHEA:10220"/>
        <dbReference type="Rhea" id="RHEA-COMP:9706"/>
        <dbReference type="Rhea" id="RHEA-COMP:9707"/>
        <dbReference type="ChEBI" id="CHEBI:15378"/>
        <dbReference type="ChEBI" id="CHEBI:30616"/>
        <dbReference type="ChEBI" id="CHEBI:33019"/>
        <dbReference type="ChEBI" id="CHEBI:58315"/>
        <dbReference type="ChEBI" id="CHEBI:78442"/>
        <dbReference type="ChEBI" id="CHEBI:78536"/>
        <dbReference type="ChEBI" id="CHEBI:456215"/>
        <dbReference type="EC" id="6.1.1.1"/>
    </reaction>
</comment>
<dbReference type="Proteomes" id="UP000199230">
    <property type="component" value="Unassembled WGS sequence"/>
</dbReference>
<keyword evidence="6 12" id="KW-0694">RNA-binding</keyword>
<dbReference type="EMBL" id="FNPV01000001">
    <property type="protein sequence ID" value="SDY32616.1"/>
    <property type="molecule type" value="Genomic_DNA"/>
</dbReference>
<evidence type="ECO:0000256" key="3">
    <source>
        <dbReference type="ARBA" id="ARBA00022598"/>
    </source>
</evidence>
<dbReference type="PRINTS" id="PR01040">
    <property type="entry name" value="TRNASYNTHTYR"/>
</dbReference>
<keyword evidence="15" id="KW-1185">Reference proteome</keyword>
<dbReference type="SUPFAM" id="SSF55174">
    <property type="entry name" value="Alpha-L RNA-binding motif"/>
    <property type="match status" value="1"/>
</dbReference>
<dbReference type="InterPro" id="IPR036986">
    <property type="entry name" value="S4_RNA-bd_sf"/>
</dbReference>
<dbReference type="Gene3D" id="3.40.50.620">
    <property type="entry name" value="HUPs"/>
    <property type="match status" value="1"/>
</dbReference>
<feature type="domain" description="Tyrosine--tRNA ligase SYY-like C-terminal" evidence="13">
    <location>
        <begin position="324"/>
        <end position="403"/>
    </location>
</feature>
<dbReference type="PANTHER" id="PTHR11766:SF0">
    <property type="entry name" value="TYROSINE--TRNA LIGASE, MITOCHONDRIAL"/>
    <property type="match status" value="1"/>
</dbReference>
<dbReference type="EC" id="6.1.1.1" evidence="11"/>
<dbReference type="GO" id="GO:0006437">
    <property type="term" value="P:tyrosyl-tRNA aminoacylation"/>
    <property type="evidence" value="ECO:0007669"/>
    <property type="project" value="UniProtKB-UniRule"/>
</dbReference>
<dbReference type="CDD" id="cd00165">
    <property type="entry name" value="S4"/>
    <property type="match status" value="1"/>
</dbReference>
<dbReference type="GO" id="GO:0042803">
    <property type="term" value="F:protein homodimerization activity"/>
    <property type="evidence" value="ECO:0007669"/>
    <property type="project" value="UniProtKB-ARBA"/>
</dbReference>
<dbReference type="InterPro" id="IPR024088">
    <property type="entry name" value="Tyr-tRNA-ligase_bac-type"/>
</dbReference>
<keyword evidence="7 11" id="KW-0648">Protein biosynthesis</keyword>
<dbReference type="Pfam" id="PF22421">
    <property type="entry name" value="SYY_C-terminal"/>
    <property type="match status" value="1"/>
</dbReference>
<dbReference type="InterPro" id="IPR014729">
    <property type="entry name" value="Rossmann-like_a/b/a_fold"/>
</dbReference>
<dbReference type="NCBIfam" id="TIGR00234">
    <property type="entry name" value="tyrS"/>
    <property type="match status" value="1"/>
</dbReference>
<evidence type="ECO:0000313" key="15">
    <source>
        <dbReference type="Proteomes" id="UP000199230"/>
    </source>
</evidence>
<dbReference type="Pfam" id="PF00579">
    <property type="entry name" value="tRNA-synt_1b"/>
    <property type="match status" value="1"/>
</dbReference>
<evidence type="ECO:0000256" key="1">
    <source>
        <dbReference type="ARBA" id="ARBA00004496"/>
    </source>
</evidence>
<dbReference type="STRING" id="159292.SAMN05192546_101336"/>
<dbReference type="GO" id="GO:0003723">
    <property type="term" value="F:RNA binding"/>
    <property type="evidence" value="ECO:0007669"/>
    <property type="project" value="UniProtKB-KW"/>
</dbReference>
<evidence type="ECO:0000256" key="10">
    <source>
        <dbReference type="ARBA" id="ARBA00060965"/>
    </source>
</evidence>
<keyword evidence="5 11" id="KW-0067">ATP-binding</keyword>
<dbReference type="InterPro" id="IPR002305">
    <property type="entry name" value="aa-tRNA-synth_Ic"/>
</dbReference>
<dbReference type="Gene3D" id="3.10.290.10">
    <property type="entry name" value="RNA-binding S4 domain"/>
    <property type="match status" value="1"/>
</dbReference>
<feature type="short sequence motif" description="'KMSKS' region" evidence="11">
    <location>
        <begin position="228"/>
        <end position="232"/>
    </location>
</feature>
<evidence type="ECO:0000256" key="5">
    <source>
        <dbReference type="ARBA" id="ARBA00022840"/>
    </source>
</evidence>
<accession>A0A1H3IY10</accession>